<dbReference type="NCBIfam" id="NF002528">
    <property type="entry name" value="PRK01966.1-4"/>
    <property type="match status" value="1"/>
</dbReference>
<dbReference type="EMBL" id="JACRSX010000008">
    <property type="protein sequence ID" value="MBC8562530.1"/>
    <property type="molecule type" value="Genomic_DNA"/>
</dbReference>
<evidence type="ECO:0000256" key="5">
    <source>
        <dbReference type="ARBA" id="ARBA00022741"/>
    </source>
</evidence>
<feature type="domain" description="ATP-grasp" evidence="12">
    <location>
        <begin position="147"/>
        <end position="344"/>
    </location>
</feature>
<dbReference type="InterPro" id="IPR005905">
    <property type="entry name" value="D_ala_D_ala"/>
</dbReference>
<dbReference type="NCBIfam" id="TIGR01205">
    <property type="entry name" value="D_ala_D_alaTIGR"/>
    <property type="match status" value="1"/>
</dbReference>
<dbReference type="SMART" id="SM01209">
    <property type="entry name" value="GARS_A"/>
    <property type="match status" value="1"/>
</dbReference>
<evidence type="ECO:0000256" key="8">
    <source>
        <dbReference type="ARBA" id="ARBA00022984"/>
    </source>
</evidence>
<dbReference type="Pfam" id="PF07478">
    <property type="entry name" value="Dala_Dala_lig_C"/>
    <property type="match status" value="1"/>
</dbReference>
<evidence type="ECO:0000256" key="9">
    <source>
        <dbReference type="ARBA" id="ARBA00023316"/>
    </source>
</evidence>
<keyword evidence="4 10" id="KW-0436">Ligase</keyword>
<dbReference type="Proteomes" id="UP000606193">
    <property type="component" value="Unassembled WGS sequence"/>
</dbReference>
<keyword evidence="7 10" id="KW-0133">Cell shape</keyword>
<dbReference type="PIRSF" id="PIRSF039102">
    <property type="entry name" value="Ddl/VanB"/>
    <property type="match status" value="1"/>
</dbReference>
<dbReference type="InterPro" id="IPR013815">
    <property type="entry name" value="ATP_grasp_subdomain_1"/>
</dbReference>
<sequence>MKIVVLAGGLSTERDVSINSASKVCKALREKGHQAVILDIFLGHGKTGDSLEGIFEGDPQLTQMSDTIQSVDPDLEAVKAMRTENPDCLFGPNVIEICRMADIVYMGLHGAEGENGKVQAAFDVLGIRYTGSGYLGSAMAMDKGVAKKMFQAAGIPTPKGFTVKKGEKDSVKRVVSEFGFPCVVKPCCGGSSVGVSFAENEAQYQDALELAFRYEDEVVVEECIHGREFSAGVVAGEALPVIEIIPKTGFYDYKTKYQAGMAEDVCPAELSEALTKEMQGYALDVYRELKLEVYGRIDFLLNEKNEMYCLEANTLPGMTPTSLLPQEALAVGVDYGTLCEKIIQEALKKYK</sequence>
<evidence type="ECO:0000256" key="7">
    <source>
        <dbReference type="ARBA" id="ARBA00022960"/>
    </source>
</evidence>
<dbReference type="InterPro" id="IPR011095">
    <property type="entry name" value="Dala_Dala_lig_C"/>
</dbReference>
<dbReference type="Pfam" id="PF01820">
    <property type="entry name" value="Dala_Dala_lig_N"/>
    <property type="match status" value="1"/>
</dbReference>
<evidence type="ECO:0000256" key="1">
    <source>
        <dbReference type="ARBA" id="ARBA00004496"/>
    </source>
</evidence>
<proteinExistence type="inferred from homology"/>
<dbReference type="PROSITE" id="PS50975">
    <property type="entry name" value="ATP_GRASP"/>
    <property type="match status" value="1"/>
</dbReference>
<dbReference type="PROSITE" id="PS00843">
    <property type="entry name" value="DALA_DALA_LIGASE_1"/>
    <property type="match status" value="1"/>
</dbReference>
<keyword evidence="3 10" id="KW-0963">Cytoplasm</keyword>
<dbReference type="InterPro" id="IPR011127">
    <property type="entry name" value="Dala_Dala_lig_N"/>
</dbReference>
<dbReference type="NCBIfam" id="NF002378">
    <property type="entry name" value="PRK01372.1"/>
    <property type="match status" value="1"/>
</dbReference>
<evidence type="ECO:0000313" key="14">
    <source>
        <dbReference type="Proteomes" id="UP000606193"/>
    </source>
</evidence>
<protein>
    <recommendedName>
        <fullName evidence="10">D-alanine--D-alanine ligase</fullName>
        <ecNumber evidence="10">6.3.2.4</ecNumber>
    </recommendedName>
    <alternativeName>
        <fullName evidence="10">D-Ala-D-Ala ligase</fullName>
    </alternativeName>
    <alternativeName>
        <fullName evidence="10">D-alanylalanine synthetase</fullName>
    </alternativeName>
</protein>
<dbReference type="SUPFAM" id="SSF56059">
    <property type="entry name" value="Glutathione synthetase ATP-binding domain-like"/>
    <property type="match status" value="1"/>
</dbReference>
<name>A0ABR7N1L8_9FIRM</name>
<comment type="caution">
    <text evidence="13">The sequence shown here is derived from an EMBL/GenBank/DDBJ whole genome shotgun (WGS) entry which is preliminary data.</text>
</comment>
<dbReference type="Gene3D" id="3.30.470.20">
    <property type="entry name" value="ATP-grasp fold, B domain"/>
    <property type="match status" value="1"/>
</dbReference>
<dbReference type="PANTHER" id="PTHR23132:SF23">
    <property type="entry name" value="D-ALANINE--D-ALANINE LIGASE B"/>
    <property type="match status" value="1"/>
</dbReference>
<evidence type="ECO:0000256" key="11">
    <source>
        <dbReference type="PROSITE-ProRule" id="PRU00409"/>
    </source>
</evidence>
<dbReference type="Gene3D" id="3.30.1490.20">
    <property type="entry name" value="ATP-grasp fold, A domain"/>
    <property type="match status" value="1"/>
</dbReference>
<comment type="similarity">
    <text evidence="2 10">Belongs to the D-alanine--D-alanine ligase family.</text>
</comment>
<keyword evidence="8 10" id="KW-0573">Peptidoglycan synthesis</keyword>
<keyword evidence="6 11" id="KW-0067">ATP-binding</keyword>
<dbReference type="PANTHER" id="PTHR23132">
    <property type="entry name" value="D-ALANINE--D-ALANINE LIGASE"/>
    <property type="match status" value="1"/>
</dbReference>
<comment type="pathway">
    <text evidence="10">Cell wall biogenesis; peptidoglycan biosynthesis.</text>
</comment>
<comment type="catalytic activity">
    <reaction evidence="10">
        <text>2 D-alanine + ATP = D-alanyl-D-alanine + ADP + phosphate + H(+)</text>
        <dbReference type="Rhea" id="RHEA:11224"/>
        <dbReference type="ChEBI" id="CHEBI:15378"/>
        <dbReference type="ChEBI" id="CHEBI:30616"/>
        <dbReference type="ChEBI" id="CHEBI:43474"/>
        <dbReference type="ChEBI" id="CHEBI:57416"/>
        <dbReference type="ChEBI" id="CHEBI:57822"/>
        <dbReference type="ChEBI" id="CHEBI:456216"/>
        <dbReference type="EC" id="6.3.2.4"/>
    </reaction>
</comment>
<reference evidence="13 14" key="1">
    <citation type="submission" date="2020-08" db="EMBL/GenBank/DDBJ databases">
        <title>Genome public.</title>
        <authorList>
            <person name="Liu C."/>
            <person name="Sun Q."/>
        </authorList>
    </citation>
    <scope>NUCLEOTIDE SEQUENCE [LARGE SCALE GENOMIC DNA]</scope>
    <source>
        <strain evidence="13 14">NSJ-37</strain>
    </source>
</reference>
<comment type="function">
    <text evidence="10">Cell wall formation.</text>
</comment>
<evidence type="ECO:0000259" key="12">
    <source>
        <dbReference type="PROSITE" id="PS50975"/>
    </source>
</evidence>
<dbReference type="InterPro" id="IPR000291">
    <property type="entry name" value="D-Ala_lig_Van_CS"/>
</dbReference>
<dbReference type="InterPro" id="IPR016185">
    <property type="entry name" value="PreATP-grasp_dom_sf"/>
</dbReference>
<organism evidence="13 14">
    <name type="scientific">Jutongia huaianensis</name>
    <dbReference type="NCBI Taxonomy" id="2763668"/>
    <lineage>
        <taxon>Bacteria</taxon>
        <taxon>Bacillati</taxon>
        <taxon>Bacillota</taxon>
        <taxon>Clostridia</taxon>
        <taxon>Lachnospirales</taxon>
        <taxon>Lachnospiraceae</taxon>
        <taxon>Jutongia</taxon>
    </lineage>
</organism>
<evidence type="ECO:0000256" key="4">
    <source>
        <dbReference type="ARBA" id="ARBA00022598"/>
    </source>
</evidence>
<gene>
    <name evidence="10" type="primary">ddl</name>
    <name evidence="13" type="ORF">H8704_07800</name>
</gene>
<evidence type="ECO:0000313" key="13">
    <source>
        <dbReference type="EMBL" id="MBC8562530.1"/>
    </source>
</evidence>
<evidence type="ECO:0000256" key="2">
    <source>
        <dbReference type="ARBA" id="ARBA00010871"/>
    </source>
</evidence>
<keyword evidence="14" id="KW-1185">Reference proteome</keyword>
<keyword evidence="5 11" id="KW-0547">Nucleotide-binding</keyword>
<dbReference type="SUPFAM" id="SSF52440">
    <property type="entry name" value="PreATP-grasp domain"/>
    <property type="match status" value="1"/>
</dbReference>
<evidence type="ECO:0000256" key="6">
    <source>
        <dbReference type="ARBA" id="ARBA00022840"/>
    </source>
</evidence>
<dbReference type="PROSITE" id="PS00844">
    <property type="entry name" value="DALA_DALA_LIGASE_2"/>
    <property type="match status" value="1"/>
</dbReference>
<accession>A0ABR7N1L8</accession>
<comment type="subcellular location">
    <subcellularLocation>
        <location evidence="1 10">Cytoplasm</location>
    </subcellularLocation>
</comment>
<evidence type="ECO:0000256" key="10">
    <source>
        <dbReference type="HAMAP-Rule" id="MF_00047"/>
    </source>
</evidence>
<dbReference type="InterPro" id="IPR011761">
    <property type="entry name" value="ATP-grasp"/>
</dbReference>
<dbReference type="RefSeq" id="WP_249297884.1">
    <property type="nucleotide sequence ID" value="NZ_JACRSX010000008.1"/>
</dbReference>
<dbReference type="EC" id="6.3.2.4" evidence="10"/>
<dbReference type="HAMAP" id="MF_00047">
    <property type="entry name" value="Dala_Dala_lig"/>
    <property type="match status" value="1"/>
</dbReference>
<dbReference type="GO" id="GO:0016874">
    <property type="term" value="F:ligase activity"/>
    <property type="evidence" value="ECO:0007669"/>
    <property type="project" value="UniProtKB-KW"/>
</dbReference>
<dbReference type="Gene3D" id="3.40.50.20">
    <property type="match status" value="1"/>
</dbReference>
<evidence type="ECO:0000256" key="3">
    <source>
        <dbReference type="ARBA" id="ARBA00022490"/>
    </source>
</evidence>
<keyword evidence="9 10" id="KW-0961">Cell wall biogenesis/degradation</keyword>